<name>A0A6A5QW43_AMPQU</name>
<dbReference type="AlphaFoldDB" id="A0A6A5QW43"/>
<reference evidence="1" key="1">
    <citation type="journal article" date="2020" name="Stud. Mycol.">
        <title>101 Dothideomycetes genomes: a test case for predicting lifestyles and emergence of pathogens.</title>
        <authorList>
            <person name="Haridas S."/>
            <person name="Albert R."/>
            <person name="Binder M."/>
            <person name="Bloem J."/>
            <person name="Labutti K."/>
            <person name="Salamov A."/>
            <person name="Andreopoulos B."/>
            <person name="Baker S."/>
            <person name="Barry K."/>
            <person name="Bills G."/>
            <person name="Bluhm B."/>
            <person name="Cannon C."/>
            <person name="Castanera R."/>
            <person name="Culley D."/>
            <person name="Daum C."/>
            <person name="Ezra D."/>
            <person name="Gonzalez J."/>
            <person name="Henrissat B."/>
            <person name="Kuo A."/>
            <person name="Liang C."/>
            <person name="Lipzen A."/>
            <person name="Lutzoni F."/>
            <person name="Magnuson J."/>
            <person name="Mondo S."/>
            <person name="Nolan M."/>
            <person name="Ohm R."/>
            <person name="Pangilinan J."/>
            <person name="Park H.-J."/>
            <person name="Ramirez L."/>
            <person name="Alfaro M."/>
            <person name="Sun H."/>
            <person name="Tritt A."/>
            <person name="Yoshinaga Y."/>
            <person name="Zwiers L.-H."/>
            <person name="Turgeon B."/>
            <person name="Goodwin S."/>
            <person name="Spatafora J."/>
            <person name="Crous P."/>
            <person name="Grigoriev I."/>
        </authorList>
    </citation>
    <scope>NUCLEOTIDE SEQUENCE</scope>
    <source>
        <strain evidence="1">HMLAC05119</strain>
    </source>
</reference>
<sequence>MRSTTMYSFTYLALCSLATYSTAFYLSQPRLQEPLTSDGTFLPLLDDDAIDPCSLAESSSVNASVQLGNWLECQINGFYPFPANTEWPRGHASSFSKDIRFTFNDTHYDFDGSLRLYQTFNASLARAFSPFKHGFINTLGIPNSNGDRGGFVYTIGWAGGYQNFAKRDLYFTNAAFAVVKEVDGERKIVEFRESSNIPSNAPLPKQTTWDCHFAKEHYELEI</sequence>
<dbReference type="EMBL" id="ML979133">
    <property type="protein sequence ID" value="KAF1918804.1"/>
    <property type="molecule type" value="Genomic_DNA"/>
</dbReference>
<accession>A0A6A5QW43</accession>
<dbReference type="OrthoDB" id="3927857at2759"/>
<protein>
    <submittedName>
        <fullName evidence="1">Uncharacterized protein</fullName>
    </submittedName>
</protein>
<gene>
    <name evidence="1" type="ORF">BDU57DRAFT_120943</name>
</gene>
<evidence type="ECO:0000313" key="2">
    <source>
        <dbReference type="Proteomes" id="UP000800096"/>
    </source>
</evidence>
<proteinExistence type="predicted"/>
<organism evidence="1 2">
    <name type="scientific">Ampelomyces quisqualis</name>
    <name type="common">Powdery mildew agent</name>
    <dbReference type="NCBI Taxonomy" id="50730"/>
    <lineage>
        <taxon>Eukaryota</taxon>
        <taxon>Fungi</taxon>
        <taxon>Dikarya</taxon>
        <taxon>Ascomycota</taxon>
        <taxon>Pezizomycotina</taxon>
        <taxon>Dothideomycetes</taxon>
        <taxon>Pleosporomycetidae</taxon>
        <taxon>Pleosporales</taxon>
        <taxon>Pleosporineae</taxon>
        <taxon>Phaeosphaeriaceae</taxon>
        <taxon>Ampelomyces</taxon>
    </lineage>
</organism>
<evidence type="ECO:0000313" key="1">
    <source>
        <dbReference type="EMBL" id="KAF1918804.1"/>
    </source>
</evidence>
<keyword evidence="2" id="KW-1185">Reference proteome</keyword>
<dbReference type="Proteomes" id="UP000800096">
    <property type="component" value="Unassembled WGS sequence"/>
</dbReference>